<name>A0A4C1XXP3_EUMVA</name>
<evidence type="ECO:0000313" key="1">
    <source>
        <dbReference type="EMBL" id="GBP67950.1"/>
    </source>
</evidence>
<dbReference type="FunFam" id="3.40.50.720:FF:000084">
    <property type="entry name" value="Short-chain dehydrogenase reductase"/>
    <property type="match status" value="1"/>
</dbReference>
<comment type="caution">
    <text evidence="1">The sequence shown here is derived from an EMBL/GenBank/DDBJ whole genome shotgun (WGS) entry which is preliminary data.</text>
</comment>
<dbReference type="PANTHER" id="PTHR43975">
    <property type="entry name" value="ZGC:101858"/>
    <property type="match status" value="1"/>
</dbReference>
<dbReference type="PRINTS" id="PR00081">
    <property type="entry name" value="GDHRDH"/>
</dbReference>
<dbReference type="Proteomes" id="UP000299102">
    <property type="component" value="Unassembled WGS sequence"/>
</dbReference>
<keyword evidence="2" id="KW-1185">Reference proteome</keyword>
<dbReference type="SUPFAM" id="SSF51735">
    <property type="entry name" value="NAD(P)-binding Rossmann-fold domains"/>
    <property type="match status" value="1"/>
</dbReference>
<organism evidence="1 2">
    <name type="scientific">Eumeta variegata</name>
    <name type="common">Bagworm moth</name>
    <name type="synonym">Eumeta japonica</name>
    <dbReference type="NCBI Taxonomy" id="151549"/>
    <lineage>
        <taxon>Eukaryota</taxon>
        <taxon>Metazoa</taxon>
        <taxon>Ecdysozoa</taxon>
        <taxon>Arthropoda</taxon>
        <taxon>Hexapoda</taxon>
        <taxon>Insecta</taxon>
        <taxon>Pterygota</taxon>
        <taxon>Neoptera</taxon>
        <taxon>Endopterygota</taxon>
        <taxon>Lepidoptera</taxon>
        <taxon>Glossata</taxon>
        <taxon>Ditrysia</taxon>
        <taxon>Tineoidea</taxon>
        <taxon>Psychidae</taxon>
        <taxon>Oiketicinae</taxon>
        <taxon>Eumeta</taxon>
    </lineage>
</organism>
<protein>
    <submittedName>
        <fullName evidence="1">Uncharacterized oxidoreductase TM_0325</fullName>
    </submittedName>
</protein>
<evidence type="ECO:0000313" key="2">
    <source>
        <dbReference type="Proteomes" id="UP000299102"/>
    </source>
</evidence>
<dbReference type="PANTHER" id="PTHR43975:SF2">
    <property type="entry name" value="EG:BACR7A4.14 PROTEIN-RELATED"/>
    <property type="match status" value="1"/>
</dbReference>
<proteinExistence type="predicted"/>
<dbReference type="InterPro" id="IPR002347">
    <property type="entry name" value="SDR_fam"/>
</dbReference>
<dbReference type="STRING" id="151549.A0A4C1XXP3"/>
<reference evidence="1 2" key="1">
    <citation type="journal article" date="2019" name="Commun. Biol.">
        <title>The bagworm genome reveals a unique fibroin gene that provides high tensile strength.</title>
        <authorList>
            <person name="Kono N."/>
            <person name="Nakamura H."/>
            <person name="Ohtoshi R."/>
            <person name="Tomita M."/>
            <person name="Numata K."/>
            <person name="Arakawa K."/>
        </authorList>
    </citation>
    <scope>NUCLEOTIDE SEQUENCE [LARGE SCALE GENOMIC DNA]</scope>
</reference>
<dbReference type="OrthoDB" id="47007at2759"/>
<dbReference type="InterPro" id="IPR036291">
    <property type="entry name" value="NAD(P)-bd_dom_sf"/>
</dbReference>
<dbReference type="AlphaFoldDB" id="A0A4C1XXP3"/>
<gene>
    <name evidence="1" type="ORF">EVAR_25346_1</name>
</gene>
<dbReference type="Gene3D" id="3.40.50.720">
    <property type="entry name" value="NAD(P)-binding Rossmann-like Domain"/>
    <property type="match status" value="1"/>
</dbReference>
<dbReference type="EMBL" id="BGZK01000997">
    <property type="protein sequence ID" value="GBP67950.1"/>
    <property type="molecule type" value="Genomic_DNA"/>
</dbReference>
<sequence length="311" mass="33844">MDSRMKSAFELEEGSHIVESNNQLETNEITNDDANLQDVISTKAELVRSACAMDKSSTLHFRDKIVIVTGASSGIGAQCAIAFAKCGATLTLVGRDVKRLQSVAEKCKEAKGITPLTINVDLTKHKSCELVVDTTVKIFRRMDVLVNCAGRATITSLFDNTMEHFDETFAINLKASYRLMQLALPHLKKTKGNIINIIGANFEKVRPGFLPYSISMAGLETLTKSAALELAPDGVRVNAIRPGITKTNFLHNLNIMGEDLEFAYARLAENTPSKRVIQPEEIAKMVIFVASDTCPSLTGAFIDIDGAASMS</sequence>
<dbReference type="Pfam" id="PF13561">
    <property type="entry name" value="adh_short_C2"/>
    <property type="match status" value="1"/>
</dbReference>
<accession>A0A4C1XXP3</accession>
<dbReference type="PRINTS" id="PR00080">
    <property type="entry name" value="SDRFAMILY"/>
</dbReference>